<dbReference type="AlphaFoldDB" id="A0A133UMU9"/>
<protein>
    <submittedName>
        <fullName evidence="2">Uncharacterized protein</fullName>
    </submittedName>
</protein>
<dbReference type="Proteomes" id="UP000070155">
    <property type="component" value="Unassembled WGS sequence"/>
</dbReference>
<feature type="transmembrane region" description="Helical" evidence="1">
    <location>
        <begin position="298"/>
        <end position="316"/>
    </location>
</feature>
<feature type="transmembrane region" description="Helical" evidence="1">
    <location>
        <begin position="274"/>
        <end position="292"/>
    </location>
</feature>
<keyword evidence="1" id="KW-1133">Transmembrane helix</keyword>
<name>A0A133UMU9_9EURY</name>
<evidence type="ECO:0000256" key="1">
    <source>
        <dbReference type="SAM" id="Phobius"/>
    </source>
</evidence>
<feature type="transmembrane region" description="Helical" evidence="1">
    <location>
        <begin position="96"/>
        <end position="117"/>
    </location>
</feature>
<keyword evidence="1" id="KW-0812">Transmembrane</keyword>
<accession>A0A133UMU9</accession>
<feature type="transmembrane region" description="Helical" evidence="1">
    <location>
        <begin position="197"/>
        <end position="216"/>
    </location>
</feature>
<evidence type="ECO:0000313" key="3">
    <source>
        <dbReference type="Proteomes" id="UP000070155"/>
    </source>
</evidence>
<feature type="transmembrane region" description="Helical" evidence="1">
    <location>
        <begin position="61"/>
        <end position="84"/>
    </location>
</feature>
<gene>
    <name evidence="2" type="ORF">AKJ36_00440</name>
</gene>
<keyword evidence="3" id="KW-1185">Reference proteome</keyword>
<feature type="transmembrane region" description="Helical" evidence="1">
    <location>
        <begin position="162"/>
        <end position="185"/>
    </location>
</feature>
<comment type="caution">
    <text evidence="2">The sequence shown here is derived from an EMBL/GenBank/DDBJ whole genome shotgun (WGS) entry which is preliminary data.</text>
</comment>
<dbReference type="EMBL" id="LHXQ01000003">
    <property type="protein sequence ID" value="KXA95467.1"/>
    <property type="molecule type" value="Genomic_DNA"/>
</dbReference>
<sequence>MKINYSELFKFIIFSAILSISITAITGLIPNPPDASIIGTEYYGLPIYWLTKIPLQNETNFIVTNFVLDFLIFFTISGLSLYFISRRRTGVQRSKGLKFITIFSLSAFLTKIVSEFIHEVLGHGLFVLLFGGTITKIDISLSWPYEFSSIGWSGSFTGWQMAWIHGGGILISLIFTGIIQAFLVLKVVKNWASTSALLWLSFWTFLNPTGYLIIGGISPFGDISDLINDGILTKQISLFIGLSIFLLGLFSLSKIFSDIIYRTELAADKRKIRFYLFLFWLLIFPLTVVAFLGHDWSIVYLLMGLIPAFASLFIPIKTQAKKFP</sequence>
<feature type="transmembrane region" description="Helical" evidence="1">
    <location>
        <begin position="12"/>
        <end position="29"/>
    </location>
</feature>
<evidence type="ECO:0000313" key="2">
    <source>
        <dbReference type="EMBL" id="KXA95467.1"/>
    </source>
</evidence>
<feature type="transmembrane region" description="Helical" evidence="1">
    <location>
        <begin position="236"/>
        <end position="253"/>
    </location>
</feature>
<reference evidence="2 3" key="1">
    <citation type="journal article" date="2016" name="Sci. Rep.">
        <title>Metabolic traits of an uncultured archaeal lineage -MSBL1- from brine pools of the Red Sea.</title>
        <authorList>
            <person name="Mwirichia R."/>
            <person name="Alam I."/>
            <person name="Rashid M."/>
            <person name="Vinu M."/>
            <person name="Ba-Alawi W."/>
            <person name="Anthony Kamau A."/>
            <person name="Kamanda Ngugi D."/>
            <person name="Goker M."/>
            <person name="Klenk H.P."/>
            <person name="Bajic V."/>
            <person name="Stingl U."/>
        </authorList>
    </citation>
    <scope>NUCLEOTIDE SEQUENCE [LARGE SCALE GENOMIC DNA]</scope>
    <source>
        <strain evidence="2">SCGC-AAA259I07</strain>
    </source>
</reference>
<proteinExistence type="predicted"/>
<organism evidence="2 3">
    <name type="scientific">candidate division MSBL1 archaeon SCGC-AAA259I07</name>
    <dbReference type="NCBI Taxonomy" id="1698266"/>
    <lineage>
        <taxon>Archaea</taxon>
        <taxon>Methanobacteriati</taxon>
        <taxon>Methanobacteriota</taxon>
        <taxon>candidate division MSBL1</taxon>
    </lineage>
</organism>
<keyword evidence="1" id="KW-0472">Membrane</keyword>